<protein>
    <recommendedName>
        <fullName evidence="3">Phage tail protein</fullName>
    </recommendedName>
</protein>
<name>A0ABU7G3B4_9ALTE</name>
<reference evidence="2" key="1">
    <citation type="submission" date="2023-07" db="EMBL/GenBank/DDBJ databases">
        <title>Draft genome sequence of Agarivorans aestuarii strain ZMCS4, a CAZymes producing bacteria isolated from the marine brown algae Clodostephus spongiosus.</title>
        <authorList>
            <person name="Lorente B."/>
            <person name="Cabral C."/>
            <person name="Frias J."/>
            <person name="Faria J."/>
            <person name="Toubarro D."/>
        </authorList>
    </citation>
    <scope>NUCLEOTIDE SEQUENCE [LARGE SCALE GENOMIC DNA]</scope>
    <source>
        <strain evidence="2">ZMCS4</strain>
    </source>
</reference>
<proteinExistence type="predicted"/>
<evidence type="ECO:0008006" key="3">
    <source>
        <dbReference type="Google" id="ProtNLM"/>
    </source>
</evidence>
<dbReference type="RefSeq" id="WP_329774970.1">
    <property type="nucleotide sequence ID" value="NZ_JAYDYW010000006.1"/>
</dbReference>
<reference evidence="1 2" key="2">
    <citation type="submission" date="2023-12" db="EMBL/GenBank/DDBJ databases">
        <authorList>
            <consortium name="Cladostephus spongiosus"/>
            <person name="Lorente B."/>
            <person name="Cabral C."/>
            <person name="Frias J."/>
            <person name="Faria J."/>
            <person name="Toubarro D."/>
        </authorList>
    </citation>
    <scope>NUCLEOTIDE SEQUENCE [LARGE SCALE GENOMIC DNA]</scope>
    <source>
        <strain evidence="1 2">ZMCS4</strain>
    </source>
</reference>
<dbReference type="Proteomes" id="UP001310248">
    <property type="component" value="Unassembled WGS sequence"/>
</dbReference>
<dbReference type="EMBL" id="JAYDYW010000006">
    <property type="protein sequence ID" value="MEE1673721.1"/>
    <property type="molecule type" value="Genomic_DNA"/>
</dbReference>
<evidence type="ECO:0000313" key="1">
    <source>
        <dbReference type="EMBL" id="MEE1673721.1"/>
    </source>
</evidence>
<sequence length="156" mass="18044">MATDFIEVAKRIRLEIYTRVNIAMYDAEGTASWPADAATGALKVHISVDELKNMAELKRMRKQYSKGKGGFFPRLISVLNSGDDNFYASEASDGSLRVIYFPDIPKDKQYQWTDLKVRNDADMQANRLEVENSDDYSDDYRFVAECPDIKFREWEY</sequence>
<organism evidence="1 2">
    <name type="scientific">Agarivorans aestuarii</name>
    <dbReference type="NCBI Taxonomy" id="1563703"/>
    <lineage>
        <taxon>Bacteria</taxon>
        <taxon>Pseudomonadati</taxon>
        <taxon>Pseudomonadota</taxon>
        <taxon>Gammaproteobacteria</taxon>
        <taxon>Alteromonadales</taxon>
        <taxon>Alteromonadaceae</taxon>
        <taxon>Agarivorans</taxon>
    </lineage>
</organism>
<gene>
    <name evidence="1" type="ORF">SNR37_003148</name>
</gene>
<comment type="caution">
    <text evidence="1">The sequence shown here is derived from an EMBL/GenBank/DDBJ whole genome shotgun (WGS) entry which is preliminary data.</text>
</comment>
<accession>A0ABU7G3B4</accession>
<evidence type="ECO:0000313" key="2">
    <source>
        <dbReference type="Proteomes" id="UP001310248"/>
    </source>
</evidence>
<keyword evidence="2" id="KW-1185">Reference proteome</keyword>